<dbReference type="GO" id="GO:0071949">
    <property type="term" value="F:FAD binding"/>
    <property type="evidence" value="ECO:0007669"/>
    <property type="project" value="InterPro"/>
</dbReference>
<keyword evidence="13 16" id="KW-0131">Cell cycle</keyword>
<dbReference type="InterPro" id="IPR003170">
    <property type="entry name" value="MurB"/>
</dbReference>
<dbReference type="InterPro" id="IPR006094">
    <property type="entry name" value="Oxid_FAD_bind_N"/>
</dbReference>
<keyword evidence="14 16" id="KW-0961">Cell wall biogenesis/degradation</keyword>
<dbReference type="InterPro" id="IPR036318">
    <property type="entry name" value="FAD-bd_PCMH-like_sf"/>
</dbReference>
<keyword evidence="6 16" id="KW-0132">Cell division</keyword>
<dbReference type="Pfam" id="PF01565">
    <property type="entry name" value="FAD_binding_4"/>
    <property type="match status" value="1"/>
</dbReference>
<dbReference type="EMBL" id="JWHR01000112">
    <property type="protein sequence ID" value="KHS56418.1"/>
    <property type="molecule type" value="Genomic_DNA"/>
</dbReference>
<reference evidence="18 19" key="1">
    <citation type="submission" date="2014-12" db="EMBL/GenBank/DDBJ databases">
        <title>Draft genome sequence of Terrisporobacter sp. 08-306576, isolated from the blood culture of a bacteremia patient.</title>
        <authorList>
            <person name="Lund L.C."/>
            <person name="Sydenham T.V."/>
            <person name="Hogh S.V."/>
            <person name="Skov M.N."/>
            <person name="Kemp M."/>
            <person name="Justesen U.S."/>
        </authorList>
    </citation>
    <scope>NUCLEOTIDE SEQUENCE [LARGE SCALE GENOMIC DNA]</scope>
    <source>
        <strain evidence="18 19">08-306576</strain>
    </source>
</reference>
<dbReference type="Gene3D" id="3.90.78.10">
    <property type="entry name" value="UDP-N-acetylenolpyruvoylglucosamine reductase, C-terminal domain"/>
    <property type="match status" value="1"/>
</dbReference>
<comment type="caution">
    <text evidence="18">The sequence shown here is derived from an EMBL/GenBank/DDBJ whole genome shotgun (WGS) entry which is preliminary data.</text>
</comment>
<evidence type="ECO:0000256" key="11">
    <source>
        <dbReference type="ARBA" id="ARBA00022984"/>
    </source>
</evidence>
<feature type="active site" description="Proton donor" evidence="16">
    <location>
        <position position="227"/>
    </location>
</feature>
<protein>
    <recommendedName>
        <fullName evidence="16">UDP-N-acetylenolpyruvoylglucosamine reductase</fullName>
        <ecNumber evidence="16">1.3.1.98</ecNumber>
    </recommendedName>
    <alternativeName>
        <fullName evidence="16">UDP-N-acetylmuramate dehydrogenase</fullName>
    </alternativeName>
</protein>
<evidence type="ECO:0000256" key="9">
    <source>
        <dbReference type="ARBA" id="ARBA00022857"/>
    </source>
</evidence>
<dbReference type="InterPro" id="IPR016167">
    <property type="entry name" value="FAD-bd_PCMH_sub1"/>
</dbReference>
<keyword evidence="12 16" id="KW-0560">Oxidoreductase</keyword>
<evidence type="ECO:0000256" key="7">
    <source>
        <dbReference type="ARBA" id="ARBA00022630"/>
    </source>
</evidence>
<evidence type="ECO:0000256" key="2">
    <source>
        <dbReference type="ARBA" id="ARBA00003921"/>
    </source>
</evidence>
<keyword evidence="19" id="KW-1185">Reference proteome</keyword>
<gene>
    <name evidence="16" type="primary">murB</name>
    <name evidence="18" type="ORF">QX51_13300</name>
</gene>
<dbReference type="Gene3D" id="3.30.465.10">
    <property type="match status" value="1"/>
</dbReference>
<evidence type="ECO:0000256" key="13">
    <source>
        <dbReference type="ARBA" id="ARBA00023306"/>
    </source>
</evidence>
<comment type="function">
    <text evidence="2 16">Cell wall formation.</text>
</comment>
<proteinExistence type="inferred from homology"/>
<dbReference type="AlphaFoldDB" id="A0A0B3VUA6"/>
<evidence type="ECO:0000259" key="17">
    <source>
        <dbReference type="PROSITE" id="PS51387"/>
    </source>
</evidence>
<keyword evidence="9 16" id="KW-0521">NADP</keyword>
<dbReference type="OrthoDB" id="9804753at2"/>
<dbReference type="SUPFAM" id="SSF56194">
    <property type="entry name" value="Uridine diphospho-N-Acetylenolpyruvylglucosamine reductase, MurB, C-terminal domain"/>
    <property type="match status" value="1"/>
</dbReference>
<evidence type="ECO:0000256" key="15">
    <source>
        <dbReference type="ARBA" id="ARBA00048914"/>
    </source>
</evidence>
<keyword evidence="11 16" id="KW-0573">Peptidoglycan synthesis</keyword>
<dbReference type="PANTHER" id="PTHR21071:SF4">
    <property type="entry name" value="UDP-N-ACETYLENOLPYRUVOYLGLUCOSAMINE REDUCTASE"/>
    <property type="match status" value="1"/>
</dbReference>
<evidence type="ECO:0000313" key="18">
    <source>
        <dbReference type="EMBL" id="KHS56418.1"/>
    </source>
</evidence>
<dbReference type="STRING" id="1577792.QX51_13300"/>
<evidence type="ECO:0000256" key="5">
    <source>
        <dbReference type="ARBA" id="ARBA00022490"/>
    </source>
</evidence>
<evidence type="ECO:0000256" key="4">
    <source>
        <dbReference type="ARBA" id="ARBA00004752"/>
    </source>
</evidence>
<dbReference type="Pfam" id="PF02873">
    <property type="entry name" value="MurB_C"/>
    <property type="match status" value="1"/>
</dbReference>
<evidence type="ECO:0000256" key="1">
    <source>
        <dbReference type="ARBA" id="ARBA00001974"/>
    </source>
</evidence>
<evidence type="ECO:0000256" key="3">
    <source>
        <dbReference type="ARBA" id="ARBA00004496"/>
    </source>
</evidence>
<comment type="subcellular location">
    <subcellularLocation>
        <location evidence="3 16">Cytoplasm</location>
    </subcellularLocation>
</comment>
<dbReference type="GO" id="GO:0008762">
    <property type="term" value="F:UDP-N-acetylmuramate dehydrogenase activity"/>
    <property type="evidence" value="ECO:0007669"/>
    <property type="project" value="UniProtKB-UniRule"/>
</dbReference>
<evidence type="ECO:0000256" key="16">
    <source>
        <dbReference type="HAMAP-Rule" id="MF_00037"/>
    </source>
</evidence>
<accession>A0A0B3VUA6</accession>
<comment type="cofactor">
    <cofactor evidence="1 16">
        <name>FAD</name>
        <dbReference type="ChEBI" id="CHEBI:57692"/>
    </cofactor>
</comment>
<comment type="catalytic activity">
    <reaction evidence="15 16">
        <text>UDP-N-acetyl-alpha-D-muramate + NADP(+) = UDP-N-acetyl-3-O-(1-carboxyvinyl)-alpha-D-glucosamine + NADPH + H(+)</text>
        <dbReference type="Rhea" id="RHEA:12248"/>
        <dbReference type="ChEBI" id="CHEBI:15378"/>
        <dbReference type="ChEBI" id="CHEBI:57783"/>
        <dbReference type="ChEBI" id="CHEBI:58349"/>
        <dbReference type="ChEBI" id="CHEBI:68483"/>
        <dbReference type="ChEBI" id="CHEBI:70757"/>
        <dbReference type="EC" id="1.3.1.98"/>
    </reaction>
</comment>
<evidence type="ECO:0000313" key="19">
    <source>
        <dbReference type="Proteomes" id="UP000031189"/>
    </source>
</evidence>
<dbReference type="GO" id="GO:0051301">
    <property type="term" value="P:cell division"/>
    <property type="evidence" value="ECO:0007669"/>
    <property type="project" value="UniProtKB-KW"/>
</dbReference>
<dbReference type="InterPro" id="IPR016169">
    <property type="entry name" value="FAD-bd_PCMH_sub2"/>
</dbReference>
<comment type="similarity">
    <text evidence="16">Belongs to the MurB family.</text>
</comment>
<feature type="active site" evidence="16">
    <location>
        <position position="297"/>
    </location>
</feature>
<evidence type="ECO:0000256" key="8">
    <source>
        <dbReference type="ARBA" id="ARBA00022827"/>
    </source>
</evidence>
<evidence type="ECO:0000256" key="10">
    <source>
        <dbReference type="ARBA" id="ARBA00022960"/>
    </source>
</evidence>
<keyword evidence="10 16" id="KW-0133">Cell shape</keyword>
<name>A0A0B3VUA6_9FIRM</name>
<dbReference type="GO" id="GO:0005829">
    <property type="term" value="C:cytosol"/>
    <property type="evidence" value="ECO:0007669"/>
    <property type="project" value="TreeGrafter"/>
</dbReference>
<organism evidence="18 19">
    <name type="scientific">Terrisporobacter othiniensis</name>
    <dbReference type="NCBI Taxonomy" id="1577792"/>
    <lineage>
        <taxon>Bacteria</taxon>
        <taxon>Bacillati</taxon>
        <taxon>Bacillota</taxon>
        <taxon>Clostridia</taxon>
        <taxon>Peptostreptococcales</taxon>
        <taxon>Peptostreptococcaceae</taxon>
        <taxon>Terrisporobacter</taxon>
    </lineage>
</organism>
<dbReference type="PROSITE" id="PS51387">
    <property type="entry name" value="FAD_PCMH"/>
    <property type="match status" value="1"/>
</dbReference>
<dbReference type="HAMAP" id="MF_00037">
    <property type="entry name" value="MurB"/>
    <property type="match status" value="1"/>
</dbReference>
<dbReference type="RefSeq" id="WP_039680386.1">
    <property type="nucleotide sequence ID" value="NZ_JAWGXO010000009.1"/>
</dbReference>
<keyword evidence="5 16" id="KW-0963">Cytoplasm</keyword>
<dbReference type="InterPro" id="IPR036635">
    <property type="entry name" value="MurB_C_sf"/>
</dbReference>
<dbReference type="Gene3D" id="3.30.43.10">
    <property type="entry name" value="Uridine Diphospho-n-acetylenolpyruvylglucosamine Reductase, domain 2"/>
    <property type="match status" value="1"/>
</dbReference>
<dbReference type="PANTHER" id="PTHR21071">
    <property type="entry name" value="UDP-N-ACETYLENOLPYRUVOYLGLUCOSAMINE REDUCTASE"/>
    <property type="match status" value="1"/>
</dbReference>
<dbReference type="SUPFAM" id="SSF56176">
    <property type="entry name" value="FAD-binding/transporter-associated domain-like"/>
    <property type="match status" value="1"/>
</dbReference>
<dbReference type="EC" id="1.3.1.98" evidence="16"/>
<dbReference type="InterPro" id="IPR011601">
    <property type="entry name" value="MurB_C"/>
</dbReference>
<keyword evidence="8 16" id="KW-0274">FAD</keyword>
<dbReference type="InterPro" id="IPR016166">
    <property type="entry name" value="FAD-bd_PCMH"/>
</dbReference>
<evidence type="ECO:0000256" key="12">
    <source>
        <dbReference type="ARBA" id="ARBA00023002"/>
    </source>
</evidence>
<evidence type="ECO:0000256" key="14">
    <source>
        <dbReference type="ARBA" id="ARBA00023316"/>
    </source>
</evidence>
<keyword evidence="7 16" id="KW-0285">Flavoprotein</keyword>
<evidence type="ECO:0000256" key="6">
    <source>
        <dbReference type="ARBA" id="ARBA00022618"/>
    </source>
</evidence>
<dbReference type="Proteomes" id="UP000031189">
    <property type="component" value="Unassembled WGS sequence"/>
</dbReference>
<feature type="active site" evidence="16">
    <location>
        <position position="177"/>
    </location>
</feature>
<dbReference type="GO" id="GO:0008360">
    <property type="term" value="P:regulation of cell shape"/>
    <property type="evidence" value="ECO:0007669"/>
    <property type="project" value="UniProtKB-KW"/>
</dbReference>
<feature type="domain" description="FAD-binding PCMH-type" evidence="17">
    <location>
        <begin position="33"/>
        <end position="198"/>
    </location>
</feature>
<dbReference type="NCBIfam" id="NF010480">
    <property type="entry name" value="PRK13905.1"/>
    <property type="match status" value="1"/>
</dbReference>
<dbReference type="GO" id="GO:0009252">
    <property type="term" value="P:peptidoglycan biosynthetic process"/>
    <property type="evidence" value="ECO:0007669"/>
    <property type="project" value="UniProtKB-UniRule"/>
</dbReference>
<sequence length="304" mass="33297">MNKEFIYRELLNILDEECIKVDEPMKKHISFKVGGPADFLVKPKTEEELSQIIKFVKKENIPFLVIGNGSNLLVKDGGIRGIVIELSDNFNNFEIDGTIVKAQSGALLAVLGRNVMKSSLTGFEFAAGIPGTLGGALAMNAGAYGGEMKQVVKSVRLMDMDGNIFELSNEEMQFGYRKSILSTKNYIVLSAVMELKVGDLDEIKDIMADYSNRRSTKQPLNFPSAGSTFKRPEGHFAGKLIDDCGLRGLSLRGAQVSEKHCGFVINSGDATAKDILDLIFIVKSTVNAKFGIMLEEEVKILGED</sequence>
<dbReference type="UniPathway" id="UPA00219"/>
<dbReference type="GO" id="GO:0071555">
    <property type="term" value="P:cell wall organization"/>
    <property type="evidence" value="ECO:0007669"/>
    <property type="project" value="UniProtKB-KW"/>
</dbReference>
<dbReference type="NCBIfam" id="TIGR00179">
    <property type="entry name" value="murB"/>
    <property type="match status" value="1"/>
</dbReference>
<comment type="pathway">
    <text evidence="4 16">Cell wall biogenesis; peptidoglycan biosynthesis.</text>
</comment>